<evidence type="ECO:0000256" key="1">
    <source>
        <dbReference type="SAM" id="MobiDB-lite"/>
    </source>
</evidence>
<evidence type="ECO:0000313" key="2">
    <source>
        <dbReference type="EnsemblPlants" id="LPERR11G11780.1"/>
    </source>
</evidence>
<dbReference type="InterPro" id="IPR011009">
    <property type="entry name" value="Kinase-like_dom_sf"/>
</dbReference>
<dbReference type="AlphaFoldDB" id="A0A0D9XSF9"/>
<dbReference type="Proteomes" id="UP000032180">
    <property type="component" value="Chromosome 11"/>
</dbReference>
<evidence type="ECO:0000313" key="3">
    <source>
        <dbReference type="Proteomes" id="UP000032180"/>
    </source>
</evidence>
<accession>A0A0D9XSF9</accession>
<reference evidence="2 3" key="2">
    <citation type="submission" date="2013-12" db="EMBL/GenBank/DDBJ databases">
        <authorList>
            <person name="Yu Y."/>
            <person name="Lee S."/>
            <person name="de Baynast K."/>
            <person name="Wissotski M."/>
            <person name="Liu L."/>
            <person name="Talag J."/>
            <person name="Goicoechea J."/>
            <person name="Angelova A."/>
            <person name="Jetty R."/>
            <person name="Kudrna D."/>
            <person name="Golser W."/>
            <person name="Rivera L."/>
            <person name="Zhang J."/>
            <person name="Wing R."/>
        </authorList>
    </citation>
    <scope>NUCLEOTIDE SEQUENCE</scope>
</reference>
<reference evidence="2" key="3">
    <citation type="submission" date="2015-04" db="UniProtKB">
        <authorList>
            <consortium name="EnsemblPlants"/>
        </authorList>
    </citation>
    <scope>IDENTIFICATION</scope>
</reference>
<dbReference type="STRING" id="77586.A0A0D9XSF9"/>
<dbReference type="Gramene" id="LPERR11G11780.1">
    <property type="protein sequence ID" value="LPERR11G11780.1"/>
    <property type="gene ID" value="LPERR11G11780"/>
</dbReference>
<keyword evidence="3" id="KW-1185">Reference proteome</keyword>
<dbReference type="EnsemblPlants" id="LPERR11G11780.2">
    <property type="protein sequence ID" value="LPERR11G11780.2"/>
    <property type="gene ID" value="LPERR11G11780"/>
</dbReference>
<reference evidence="2 3" key="1">
    <citation type="submission" date="2012-08" db="EMBL/GenBank/DDBJ databases">
        <title>Oryza genome evolution.</title>
        <authorList>
            <person name="Wing R.A."/>
        </authorList>
    </citation>
    <scope>NUCLEOTIDE SEQUENCE</scope>
</reference>
<dbReference type="SUPFAM" id="SSF56112">
    <property type="entry name" value="Protein kinase-like (PK-like)"/>
    <property type="match status" value="1"/>
</dbReference>
<organism evidence="2 3">
    <name type="scientific">Leersia perrieri</name>
    <dbReference type="NCBI Taxonomy" id="77586"/>
    <lineage>
        <taxon>Eukaryota</taxon>
        <taxon>Viridiplantae</taxon>
        <taxon>Streptophyta</taxon>
        <taxon>Embryophyta</taxon>
        <taxon>Tracheophyta</taxon>
        <taxon>Spermatophyta</taxon>
        <taxon>Magnoliopsida</taxon>
        <taxon>Liliopsida</taxon>
        <taxon>Poales</taxon>
        <taxon>Poaceae</taxon>
        <taxon>BOP clade</taxon>
        <taxon>Oryzoideae</taxon>
        <taxon>Oryzeae</taxon>
        <taxon>Oryzinae</taxon>
        <taxon>Leersia</taxon>
    </lineage>
</organism>
<sequence length="409" mass="47026">MAYIIEDAPHPVVTKVLDITELCLISTEVKKLDDGLNYCEGFVRYGFDAPFSIRTTFVAFENYESAVTTNDRLNLVNHPFIMRSLGGVSCFRQHQPCHFLPFPYFDTTYADYLDKRSNKAFEYKRFTPEFIQLTGHVILGIVALQEHGFCCKNLKGKDIAIVKENGSITVKIWHFRVYTGDKAKARRAEWRRLGELIKKAAVDHKCLTLEIEDLCTKLENGILEGAEVLKHSAMLMVREKFENILALNMYVKVHCDPLGTQIADSNTQTGVASRKEKARLEFLNYLDKDVGWFSGKSDVQWITDKKRELGFAWSSSNKFRSFIWEMRCLIEHEDEYIPPEPKVSFRVFQLVDVKVDLESELRAAWAELLLMALESMPRVDFLPPQFSSKRSPTESSGLSLVKDMKEEKC</sequence>
<name>A0A0D9XSF9_9ORYZ</name>
<dbReference type="EnsemblPlants" id="LPERR11G11780.1">
    <property type="protein sequence ID" value="LPERR11G11780.1"/>
    <property type="gene ID" value="LPERR11G11780"/>
</dbReference>
<proteinExistence type="predicted"/>
<dbReference type="eggNOG" id="ENOG502R5FZ">
    <property type="taxonomic scope" value="Eukaryota"/>
</dbReference>
<dbReference type="Gramene" id="LPERR11G11780.2">
    <property type="protein sequence ID" value="LPERR11G11780.2"/>
    <property type="gene ID" value="LPERR11G11780"/>
</dbReference>
<feature type="compositionally biased region" description="Polar residues" evidence="1">
    <location>
        <begin position="385"/>
        <end position="398"/>
    </location>
</feature>
<feature type="region of interest" description="Disordered" evidence="1">
    <location>
        <begin position="385"/>
        <end position="409"/>
    </location>
</feature>
<protein>
    <submittedName>
        <fullName evidence="2">Uncharacterized protein</fullName>
    </submittedName>
</protein>
<dbReference type="HOGENOM" id="CLU_040858_1_0_1"/>